<gene>
    <name evidence="8" type="primary">selA</name>
    <name evidence="10" type="ORF">DS031_10165</name>
</gene>
<comment type="caution">
    <text evidence="10">The sequence shown here is derived from an EMBL/GenBank/DDBJ whole genome shotgun (WGS) entry which is preliminary data.</text>
</comment>
<dbReference type="InterPro" id="IPR015421">
    <property type="entry name" value="PyrdxlP-dep_Trfase_major"/>
</dbReference>
<keyword evidence="3 8" id="KW-0808">Transferase</keyword>
<sequence length="470" mass="52649">MKKYLRELPPVHELQKDERFNSILDEISLEKSRLTKVLQEEINLIREQLLQNKLQIDEDNKPNFTELIFENTERRVTNLKEGYLKQVINGTGTILHTNLGRARLSDKAVEHVIDAARHYSNLEYKLAEGKRGSRHDIIEELLTEVTGAEAAMVVNNNAAAVYLVLRALAKEKEVIVSRGQLVEIGGSFRVSSIMEESGAHLIEVGTTNKTHLYDYENAINEQTAMMMKVHTSNFKTIGFTKSVETEELVALKDHHPHLIFYEDLGSGSLYDFKSAGIGDEPVVKEVIDAGVDVVSFSGDKLLGGPQAGIIAGKKEIIAKLKKHQLARVLRVDKMTFAALESTLKMYLLGEEALKELPTVRDIIEPLEEIKERAEAFLKELTQQTSSFQAELINEISQIGGGTMPDVELPTFAVAVTNEHLSSHELSERLRKGTPAIVTRIKENKVIIDFRTITKQELSELIAGFKEVTRG</sequence>
<comment type="cofactor">
    <cofactor evidence="1 8 9">
        <name>pyridoxal 5'-phosphate</name>
        <dbReference type="ChEBI" id="CHEBI:597326"/>
    </cofactor>
</comment>
<dbReference type="InterPro" id="IPR004534">
    <property type="entry name" value="SelA_trans"/>
</dbReference>
<reference evidence="10 11" key="1">
    <citation type="submission" date="2018-07" db="EMBL/GenBank/DDBJ databases">
        <title>Lottiidibacillus patelloidae gen. nov., sp. nov., isolated from the intestinal tract of a marine limpet and the reclassification of B. taeanensis BH030017T, B. algicola KMM 3737T and B. hwajinpoensis SW-72T as genus Lottiidibacillus.</title>
        <authorList>
            <person name="Liu R."/>
            <person name="Huang Z."/>
        </authorList>
    </citation>
    <scope>NUCLEOTIDE SEQUENCE [LARGE SCALE GENOMIC DNA]</scope>
    <source>
        <strain evidence="10 11">BH030017</strain>
    </source>
</reference>
<dbReference type="GO" id="GO:0001717">
    <property type="term" value="P:conversion of seryl-tRNAsec to selenocys-tRNAsec"/>
    <property type="evidence" value="ECO:0007669"/>
    <property type="project" value="UniProtKB-UniRule"/>
</dbReference>
<keyword evidence="2 8" id="KW-0963">Cytoplasm</keyword>
<organism evidence="10 11">
    <name type="scientific">Bacillus taeanensis</name>
    <dbReference type="NCBI Taxonomy" id="273032"/>
    <lineage>
        <taxon>Bacteria</taxon>
        <taxon>Bacillati</taxon>
        <taxon>Bacillota</taxon>
        <taxon>Bacilli</taxon>
        <taxon>Bacillales</taxon>
        <taxon>Bacillaceae</taxon>
        <taxon>Bacillus</taxon>
    </lineage>
</organism>
<evidence type="ECO:0000256" key="4">
    <source>
        <dbReference type="ARBA" id="ARBA00022898"/>
    </source>
</evidence>
<evidence type="ECO:0000256" key="1">
    <source>
        <dbReference type="ARBA" id="ARBA00001933"/>
    </source>
</evidence>
<dbReference type="GO" id="GO:0001514">
    <property type="term" value="P:selenocysteine incorporation"/>
    <property type="evidence" value="ECO:0007669"/>
    <property type="project" value="UniProtKB-UniRule"/>
</dbReference>
<comment type="function">
    <text evidence="8">Converts seryl-tRNA(Sec) to selenocysteinyl-tRNA(Sec) required for selenoprotein biosynthesis.</text>
</comment>
<dbReference type="OrthoDB" id="9787096at2"/>
<dbReference type="AlphaFoldDB" id="A0A366XVA5"/>
<dbReference type="UniPathway" id="UPA00906">
    <property type="reaction ID" value="UER00896"/>
</dbReference>
<name>A0A366XVA5_9BACI</name>
<evidence type="ECO:0000256" key="3">
    <source>
        <dbReference type="ARBA" id="ARBA00022679"/>
    </source>
</evidence>
<keyword evidence="11" id="KW-1185">Reference proteome</keyword>
<dbReference type="InterPro" id="IPR015424">
    <property type="entry name" value="PyrdxlP-dep_Trfase"/>
</dbReference>
<dbReference type="Pfam" id="PF03841">
    <property type="entry name" value="SelA"/>
    <property type="match status" value="1"/>
</dbReference>
<dbReference type="NCBIfam" id="TIGR00474">
    <property type="entry name" value="selA"/>
    <property type="match status" value="1"/>
</dbReference>
<dbReference type="Gene3D" id="3.90.1150.180">
    <property type="match status" value="1"/>
</dbReference>
<comment type="similarity">
    <text evidence="7 8">Belongs to the SelA family.</text>
</comment>
<dbReference type="Gene3D" id="3.40.640.10">
    <property type="entry name" value="Type I PLP-dependent aspartate aminotransferase-like (Major domain)"/>
    <property type="match status" value="1"/>
</dbReference>
<dbReference type="EC" id="2.9.1.1" evidence="8"/>
<keyword evidence="5 8" id="KW-0648">Protein biosynthesis</keyword>
<evidence type="ECO:0000313" key="11">
    <source>
        <dbReference type="Proteomes" id="UP000253314"/>
    </source>
</evidence>
<dbReference type="Proteomes" id="UP000253314">
    <property type="component" value="Unassembled WGS sequence"/>
</dbReference>
<evidence type="ECO:0000256" key="2">
    <source>
        <dbReference type="ARBA" id="ARBA00022490"/>
    </source>
</evidence>
<evidence type="ECO:0000256" key="6">
    <source>
        <dbReference type="ARBA" id="ARBA00023266"/>
    </source>
</evidence>
<comment type="catalytic activity">
    <reaction evidence="8">
        <text>L-seryl-tRNA(Sec) + selenophosphate + H(+) = L-selenocysteinyl-tRNA(Sec) + phosphate</text>
        <dbReference type="Rhea" id="RHEA:22728"/>
        <dbReference type="Rhea" id="RHEA-COMP:9742"/>
        <dbReference type="Rhea" id="RHEA-COMP:9743"/>
        <dbReference type="ChEBI" id="CHEBI:15378"/>
        <dbReference type="ChEBI" id="CHEBI:16144"/>
        <dbReference type="ChEBI" id="CHEBI:43474"/>
        <dbReference type="ChEBI" id="CHEBI:78533"/>
        <dbReference type="ChEBI" id="CHEBI:78573"/>
        <dbReference type="EC" id="2.9.1.1"/>
    </reaction>
</comment>
<evidence type="ECO:0000256" key="7">
    <source>
        <dbReference type="ARBA" id="ARBA00044507"/>
    </source>
</evidence>
<comment type="pathway">
    <text evidence="8">Aminoacyl-tRNA biosynthesis; selenocysteinyl-tRNA(Sec) biosynthesis; selenocysteinyl-tRNA(Sec) from L-seryl-tRNA(Sec) (bacterial route): step 1/1.</text>
</comment>
<evidence type="ECO:0000313" key="10">
    <source>
        <dbReference type="EMBL" id="RBW69586.1"/>
    </source>
</evidence>
<dbReference type="HAMAP" id="MF_00423">
    <property type="entry name" value="SelA"/>
    <property type="match status" value="1"/>
</dbReference>
<evidence type="ECO:0000256" key="9">
    <source>
        <dbReference type="PIRSR" id="PIRSR618319-50"/>
    </source>
</evidence>
<evidence type="ECO:0000256" key="8">
    <source>
        <dbReference type="HAMAP-Rule" id="MF_00423"/>
    </source>
</evidence>
<dbReference type="RefSeq" id="WP_113805973.1">
    <property type="nucleotide sequence ID" value="NZ_QOCW01000009.1"/>
</dbReference>
<dbReference type="SUPFAM" id="SSF53383">
    <property type="entry name" value="PLP-dependent transferases"/>
    <property type="match status" value="1"/>
</dbReference>
<evidence type="ECO:0000256" key="5">
    <source>
        <dbReference type="ARBA" id="ARBA00022917"/>
    </source>
</evidence>
<comment type="subcellular location">
    <subcellularLocation>
        <location evidence="8">Cytoplasm</location>
    </subcellularLocation>
</comment>
<keyword evidence="6 8" id="KW-0711">Selenium</keyword>
<dbReference type="InterPro" id="IPR018319">
    <property type="entry name" value="SelA-like"/>
</dbReference>
<protein>
    <recommendedName>
        <fullName evidence="8">L-seryl-tRNA(Sec) selenium transferase</fullName>
        <ecNumber evidence="8">2.9.1.1</ecNumber>
    </recommendedName>
    <alternativeName>
        <fullName evidence="8">Selenocysteine synthase</fullName>
        <shortName evidence="8">Sec synthase</shortName>
    </alternativeName>
    <alternativeName>
        <fullName evidence="8">Selenocysteinyl-tRNA(Sec) synthase</fullName>
    </alternativeName>
</protein>
<dbReference type="EMBL" id="QOCW01000009">
    <property type="protein sequence ID" value="RBW69586.1"/>
    <property type="molecule type" value="Genomic_DNA"/>
</dbReference>
<feature type="modified residue" description="N6-(pyridoxal phosphate)lysine" evidence="8 9">
    <location>
        <position position="300"/>
    </location>
</feature>
<dbReference type="PANTHER" id="PTHR32328">
    <property type="entry name" value="L-SERYL-TRNA(SEC) SELENIUM TRANSFERASE"/>
    <property type="match status" value="1"/>
</dbReference>
<dbReference type="GO" id="GO:0005737">
    <property type="term" value="C:cytoplasm"/>
    <property type="evidence" value="ECO:0007669"/>
    <property type="project" value="UniProtKB-SubCell"/>
</dbReference>
<dbReference type="PANTHER" id="PTHR32328:SF0">
    <property type="entry name" value="L-SERYL-TRNA(SEC) SELENIUM TRANSFERASE"/>
    <property type="match status" value="1"/>
</dbReference>
<dbReference type="GO" id="GO:0004125">
    <property type="term" value="F:L-seryl-tRNA(Sec) selenium transferase activity"/>
    <property type="evidence" value="ECO:0007669"/>
    <property type="project" value="UniProtKB-UniRule"/>
</dbReference>
<proteinExistence type="inferred from homology"/>
<accession>A0A366XVA5</accession>
<keyword evidence="4 8" id="KW-0663">Pyridoxal phosphate</keyword>